<dbReference type="OrthoDB" id="6066220at2759"/>
<dbReference type="Gene3D" id="3.80.10.10">
    <property type="entry name" value="Ribonuclease Inhibitor"/>
    <property type="match status" value="5"/>
</dbReference>
<keyword evidence="3" id="KW-1185">Reference proteome</keyword>
<dbReference type="GO" id="GO:0031146">
    <property type="term" value="P:SCF-dependent proteasomal ubiquitin-dependent protein catabolic process"/>
    <property type="evidence" value="ECO:0007669"/>
    <property type="project" value="TreeGrafter"/>
</dbReference>
<evidence type="ECO:0000313" key="3">
    <source>
        <dbReference type="Proteomes" id="UP000631114"/>
    </source>
</evidence>
<dbReference type="PANTHER" id="PTHR13318">
    <property type="entry name" value="PARTNER OF PAIRED, ISOFORM B-RELATED"/>
    <property type="match status" value="1"/>
</dbReference>
<dbReference type="SUPFAM" id="SSF52047">
    <property type="entry name" value="RNI-like"/>
    <property type="match status" value="2"/>
</dbReference>
<dbReference type="InterPro" id="IPR032675">
    <property type="entry name" value="LRR_dom_sf"/>
</dbReference>
<organism evidence="2 3">
    <name type="scientific">Coptis chinensis</name>
    <dbReference type="NCBI Taxonomy" id="261450"/>
    <lineage>
        <taxon>Eukaryota</taxon>
        <taxon>Viridiplantae</taxon>
        <taxon>Streptophyta</taxon>
        <taxon>Embryophyta</taxon>
        <taxon>Tracheophyta</taxon>
        <taxon>Spermatophyta</taxon>
        <taxon>Magnoliopsida</taxon>
        <taxon>Ranunculales</taxon>
        <taxon>Ranunculaceae</taxon>
        <taxon>Coptidoideae</taxon>
        <taxon>Coptis</taxon>
    </lineage>
</organism>
<accession>A0A835M5A6</accession>
<dbReference type="InterPro" id="IPR006553">
    <property type="entry name" value="Leu-rich_rpt_Cys-con_subtyp"/>
</dbReference>
<dbReference type="GO" id="GO:0019005">
    <property type="term" value="C:SCF ubiquitin ligase complex"/>
    <property type="evidence" value="ECO:0007669"/>
    <property type="project" value="TreeGrafter"/>
</dbReference>
<protein>
    <recommendedName>
        <fullName evidence="1">F-box/LRR-repeat protein 15-like leucin rich repeat domain-containing protein</fullName>
    </recommendedName>
</protein>
<name>A0A835M5A6_9MAGN</name>
<dbReference type="InterPro" id="IPR057207">
    <property type="entry name" value="FBXL15_LRR"/>
</dbReference>
<dbReference type="EMBL" id="JADFTS010000003">
    <property type="protein sequence ID" value="KAF9614424.1"/>
    <property type="molecule type" value="Genomic_DNA"/>
</dbReference>
<reference evidence="2 3" key="1">
    <citation type="submission" date="2020-10" db="EMBL/GenBank/DDBJ databases">
        <title>The Coptis chinensis genome and diversification of protoberbering-type alkaloids.</title>
        <authorList>
            <person name="Wang B."/>
            <person name="Shu S."/>
            <person name="Song C."/>
            <person name="Liu Y."/>
        </authorList>
    </citation>
    <scope>NUCLEOTIDE SEQUENCE [LARGE SCALE GENOMIC DNA]</scope>
    <source>
        <strain evidence="2">HL-2020</strain>
        <tissue evidence="2">Leaf</tissue>
    </source>
</reference>
<dbReference type="Pfam" id="PF25372">
    <property type="entry name" value="DUF7885"/>
    <property type="match status" value="1"/>
</dbReference>
<dbReference type="Proteomes" id="UP000631114">
    <property type="component" value="Unassembled WGS sequence"/>
</dbReference>
<proteinExistence type="predicted"/>
<feature type="domain" description="F-box/LRR-repeat protein 15-like leucin rich repeat" evidence="1">
    <location>
        <begin position="418"/>
        <end position="534"/>
    </location>
</feature>
<gene>
    <name evidence="2" type="ORF">IFM89_018569</name>
</gene>
<evidence type="ECO:0000259" key="1">
    <source>
        <dbReference type="Pfam" id="PF25372"/>
    </source>
</evidence>
<dbReference type="AlphaFoldDB" id="A0A835M5A6"/>
<dbReference type="SMART" id="SM00367">
    <property type="entry name" value="LRR_CC"/>
    <property type="match status" value="6"/>
</dbReference>
<comment type="caution">
    <text evidence="2">The sequence shown here is derived from an EMBL/GenBank/DDBJ whole genome shotgun (WGS) entry which is preliminary data.</text>
</comment>
<sequence length="593" mass="67506">MSKERCCCWDDLPTECWELIFTRFNIRNIELELLSLVCKRFLLITNLVRFTLSITEPTILFHKSISKLFQRFSNLKRINLVDFGGNVDQVIQEIVDSDLTLEALDLSKLRKTMEGNWNKLGVKMSKSLKTLIFSKAKTFVSDMDLSALALAFPNLEEVDISCPQRDFESLINEGWGPLSSYTITDNGIKVLALNLRNLRKINLSGLRWVSDKSLGVLSEKCERLSELIVIDKTLTTANGVSTFIHNNPNIVSLLWNDASVTSHHREKYPTLPIEKAFVRVKSLRDFSFSKTKISKELLLSMREANLPLEKFSLSYCTGLRFTFISSFLRKYQYLKCLHLEQLVFLTDQYMERLSPYLRDLTLISLNSCFQLTISTFYTIVTNCTCIEEIHMENTSLGNGNKTLYLEPKINSRIRTLVFSRNQVLDDGCLRELVSVCPNLISLDVSSCLKITEHGLEEVSKCCSNLCVLDVSICRGLTNFGALEFSKLKTIQAKWSGLNDEGLLRIGNSCRELLCLNLKGCSAISDVGVKDVVWKCKRLREVSLKGCDRVNAGVVSWMVFSRPTLRKIIPPRGFVPTETERDLFLQHGCMVYNS</sequence>
<evidence type="ECO:0000313" key="2">
    <source>
        <dbReference type="EMBL" id="KAF9614424.1"/>
    </source>
</evidence>